<keyword evidence="1" id="KW-0732">Signal</keyword>
<evidence type="ECO:0000256" key="1">
    <source>
        <dbReference type="SAM" id="SignalP"/>
    </source>
</evidence>
<dbReference type="EMBL" id="FOLE01000002">
    <property type="protein sequence ID" value="SFC01870.1"/>
    <property type="molecule type" value="Genomic_DNA"/>
</dbReference>
<evidence type="ECO:0000313" key="2">
    <source>
        <dbReference type="EMBL" id="SFC01870.1"/>
    </source>
</evidence>
<dbReference type="SUPFAM" id="SSF51126">
    <property type="entry name" value="Pectin lyase-like"/>
    <property type="match status" value="1"/>
</dbReference>
<dbReference type="InterPro" id="IPR011050">
    <property type="entry name" value="Pectin_lyase_fold/virulence"/>
</dbReference>
<proteinExistence type="predicted"/>
<dbReference type="Proteomes" id="UP000199514">
    <property type="component" value="Unassembled WGS sequence"/>
</dbReference>
<feature type="signal peptide" evidence="1">
    <location>
        <begin position="1"/>
        <end position="21"/>
    </location>
</feature>
<dbReference type="OrthoDB" id="974660at2"/>
<reference evidence="2 3" key="1">
    <citation type="submission" date="2016-10" db="EMBL/GenBank/DDBJ databases">
        <authorList>
            <person name="de Groot N.N."/>
        </authorList>
    </citation>
    <scope>NUCLEOTIDE SEQUENCE [LARGE SCALE GENOMIC DNA]</scope>
    <source>
        <strain evidence="2 3">DSM 6793</strain>
    </source>
</reference>
<accession>A0A1I1FY36</accession>
<dbReference type="RefSeq" id="WP_091508718.1">
    <property type="nucleotide sequence ID" value="NZ_FOLE01000002.1"/>
</dbReference>
<keyword evidence="3" id="KW-1185">Reference proteome</keyword>
<feature type="chain" id="PRO_5011744172" description="Right handed beta helix region" evidence="1">
    <location>
        <begin position="22"/>
        <end position="465"/>
    </location>
</feature>
<dbReference type="PROSITE" id="PS51257">
    <property type="entry name" value="PROKAR_LIPOPROTEIN"/>
    <property type="match status" value="1"/>
</dbReference>
<dbReference type="STRING" id="927664.SAMN05421780_102290"/>
<sequence length="465" mass="49480">MKKIFYLASSCLMAIAMFSCDKDSTEVSVAEVIVGSKFTGDTLKAGSSIKGTIPSRTAPYYMTGDVTVNEGDTLYIQKGVKIIVIGNQSSTSTFGQATNNPTFFIKGSLLVVGTQDAPVEFTINDNLKGDQTTLQDPATDPAFKGYWGGFNCDAANLAVFKWAKVSYIGGPWGANPPTGYSAGDPKYGISYLASKTNATLVVEDSYFYGSVDDCIRTQNVKLSIMRSKFAKTGKSGGEAINMKDGSTGDVAFNLFVGGATNGVKAASVSGTTHQTNINTYNNTILNTGYRQTKQGRGGSINYETLAKGNIYNNMIVNCHFGLRLRSPEYPDTTNIKYGYQYYYGATSDLVAEFNAATTGSVTRNQATDVKGGVGENDPSFKSFTLNLAAGTTAAPSDEAKRTNFFRSTDDLKLNATSKALNKGYTGFSPVNSVANLNVNGIFKPTVSNPGKDAGAYQADNSGNLQ</sequence>
<protein>
    <recommendedName>
        <fullName evidence="4">Right handed beta helix region</fullName>
    </recommendedName>
</protein>
<evidence type="ECO:0000313" key="3">
    <source>
        <dbReference type="Proteomes" id="UP000199514"/>
    </source>
</evidence>
<evidence type="ECO:0008006" key="4">
    <source>
        <dbReference type="Google" id="ProtNLM"/>
    </source>
</evidence>
<name>A0A1I1FY36_9BACT</name>
<gene>
    <name evidence="2" type="ORF">SAMN05421780_102290</name>
</gene>
<organism evidence="2 3">
    <name type="scientific">Flexibacter flexilis DSM 6793</name>
    <dbReference type="NCBI Taxonomy" id="927664"/>
    <lineage>
        <taxon>Bacteria</taxon>
        <taxon>Pseudomonadati</taxon>
        <taxon>Bacteroidota</taxon>
        <taxon>Cytophagia</taxon>
        <taxon>Cytophagales</taxon>
        <taxon>Flexibacteraceae</taxon>
        <taxon>Flexibacter</taxon>
    </lineage>
</organism>
<dbReference type="AlphaFoldDB" id="A0A1I1FY36"/>